<dbReference type="OMA" id="MFFRGSK"/>
<protein>
    <recommendedName>
        <fullName evidence="12">G-protein coupled receptors family 1 profile domain-containing protein</fullName>
    </recommendedName>
</protein>
<evidence type="ECO:0000256" key="2">
    <source>
        <dbReference type="ARBA" id="ARBA00010663"/>
    </source>
</evidence>
<keyword evidence="5 11" id="KW-1133">Transmembrane helix</keyword>
<feature type="domain" description="G-protein coupled receptors family 1 profile" evidence="12">
    <location>
        <begin position="213"/>
        <end position="586"/>
    </location>
</feature>
<dbReference type="EMBL" id="LR899014">
    <property type="protein sequence ID" value="CAD7092695.1"/>
    <property type="molecule type" value="Genomic_DNA"/>
</dbReference>
<evidence type="ECO:0000256" key="4">
    <source>
        <dbReference type="ARBA" id="ARBA00022692"/>
    </source>
</evidence>
<keyword evidence="3" id="KW-1003">Cell membrane</keyword>
<dbReference type="GO" id="GO:0071880">
    <property type="term" value="P:adenylate cyclase-activating adrenergic receptor signaling pathway"/>
    <property type="evidence" value="ECO:0007669"/>
    <property type="project" value="TreeGrafter"/>
</dbReference>
<dbReference type="PROSITE" id="PS50262">
    <property type="entry name" value="G_PROTEIN_RECEP_F1_2"/>
    <property type="match status" value="1"/>
</dbReference>
<keyword evidence="8" id="KW-0675">Receptor</keyword>
<dbReference type="FunCoup" id="A0A7R8V6Z2">
    <property type="interactions" value="67"/>
</dbReference>
<keyword evidence="6" id="KW-0297">G-protein coupled receptor</keyword>
<keyword evidence="4 11" id="KW-0812">Transmembrane</keyword>
<feature type="transmembrane region" description="Helical" evidence="11">
    <location>
        <begin position="568"/>
        <end position="588"/>
    </location>
</feature>
<dbReference type="GO" id="GO:0005886">
    <property type="term" value="C:plasma membrane"/>
    <property type="evidence" value="ECO:0007669"/>
    <property type="project" value="UniProtKB-SubCell"/>
</dbReference>
<dbReference type="InParanoid" id="A0A7R8V6Z2"/>
<evidence type="ECO:0000256" key="6">
    <source>
        <dbReference type="ARBA" id="ARBA00023040"/>
    </source>
</evidence>
<accession>A0A7R8V6Z2</accession>
<dbReference type="PANTHER" id="PTHR24248:SF190">
    <property type="entry name" value="GH12381P"/>
    <property type="match status" value="1"/>
</dbReference>
<feature type="region of interest" description="Disordered" evidence="10">
    <location>
        <begin position="436"/>
        <end position="456"/>
    </location>
</feature>
<keyword evidence="7 11" id="KW-0472">Membrane</keyword>
<feature type="transmembrane region" description="Helical" evidence="11">
    <location>
        <begin position="535"/>
        <end position="556"/>
    </location>
</feature>
<evidence type="ECO:0000256" key="11">
    <source>
        <dbReference type="SAM" id="Phobius"/>
    </source>
</evidence>
<feature type="compositionally biased region" description="Polar residues" evidence="10">
    <location>
        <begin position="436"/>
        <end position="454"/>
    </location>
</feature>
<evidence type="ECO:0000256" key="7">
    <source>
        <dbReference type="ARBA" id="ARBA00023136"/>
    </source>
</evidence>
<feature type="transmembrane region" description="Helical" evidence="11">
    <location>
        <begin position="241"/>
        <end position="261"/>
    </location>
</feature>
<feature type="transmembrane region" description="Helical" evidence="11">
    <location>
        <begin position="39"/>
        <end position="63"/>
    </location>
</feature>
<feature type="transmembrane region" description="Helical" evidence="11">
    <location>
        <begin position="202"/>
        <end position="220"/>
    </location>
</feature>
<evidence type="ECO:0000313" key="14">
    <source>
        <dbReference type="Proteomes" id="UP000594454"/>
    </source>
</evidence>
<organism evidence="13 14">
    <name type="scientific">Hermetia illucens</name>
    <name type="common">Black soldier fly</name>
    <dbReference type="NCBI Taxonomy" id="343691"/>
    <lineage>
        <taxon>Eukaryota</taxon>
        <taxon>Metazoa</taxon>
        <taxon>Ecdysozoa</taxon>
        <taxon>Arthropoda</taxon>
        <taxon>Hexapoda</taxon>
        <taxon>Insecta</taxon>
        <taxon>Pterygota</taxon>
        <taxon>Neoptera</taxon>
        <taxon>Endopterygota</taxon>
        <taxon>Diptera</taxon>
        <taxon>Brachycera</taxon>
        <taxon>Stratiomyomorpha</taxon>
        <taxon>Stratiomyidae</taxon>
        <taxon>Hermetiinae</taxon>
        <taxon>Hermetia</taxon>
    </lineage>
</organism>
<dbReference type="GO" id="GO:0004989">
    <property type="term" value="F:octopamine receptor activity"/>
    <property type="evidence" value="ECO:0007669"/>
    <property type="project" value="TreeGrafter"/>
</dbReference>
<dbReference type="AlphaFoldDB" id="A0A7R8V6Z2"/>
<feature type="transmembrane region" description="Helical" evidence="11">
    <location>
        <begin position="321"/>
        <end position="342"/>
    </location>
</feature>
<dbReference type="PANTHER" id="PTHR24248">
    <property type="entry name" value="ADRENERGIC RECEPTOR-RELATED G-PROTEIN COUPLED RECEPTOR"/>
    <property type="match status" value="1"/>
</dbReference>
<gene>
    <name evidence="13" type="ORF">HERILL_LOCUS15033</name>
</gene>
<reference evidence="13 14" key="1">
    <citation type="submission" date="2020-11" db="EMBL/GenBank/DDBJ databases">
        <authorList>
            <person name="Wallbank WR R."/>
            <person name="Pardo Diaz C."/>
            <person name="Kozak K."/>
            <person name="Martin S."/>
            <person name="Jiggins C."/>
            <person name="Moest M."/>
            <person name="Warren A I."/>
            <person name="Generalovic N T."/>
            <person name="Byers J.R.P. K."/>
            <person name="Montejo-Kovacevich G."/>
            <person name="Yen C E."/>
        </authorList>
    </citation>
    <scope>NUCLEOTIDE SEQUENCE [LARGE SCALE GENOMIC DNA]</scope>
</reference>
<dbReference type="PRINTS" id="PR00237">
    <property type="entry name" value="GPCRRHODOPSN"/>
</dbReference>
<dbReference type="SUPFAM" id="SSF81321">
    <property type="entry name" value="Family A G protein-coupled receptor-like"/>
    <property type="match status" value="2"/>
</dbReference>
<dbReference type="InterPro" id="IPR017452">
    <property type="entry name" value="GPCR_Rhodpsn_7TM"/>
</dbReference>
<keyword evidence="14" id="KW-1185">Reference proteome</keyword>
<evidence type="ECO:0000256" key="5">
    <source>
        <dbReference type="ARBA" id="ARBA00022989"/>
    </source>
</evidence>
<proteinExistence type="inferred from homology"/>
<evidence type="ECO:0000313" key="13">
    <source>
        <dbReference type="EMBL" id="CAD7092695.1"/>
    </source>
</evidence>
<comment type="similarity">
    <text evidence="2">Belongs to the G-protein coupled receptor 1 family.</text>
</comment>
<feature type="transmembrane region" description="Helical" evidence="11">
    <location>
        <begin position="6"/>
        <end position="27"/>
    </location>
</feature>
<evidence type="ECO:0000256" key="9">
    <source>
        <dbReference type="ARBA" id="ARBA00023224"/>
    </source>
</evidence>
<keyword evidence="9" id="KW-0807">Transducer</keyword>
<dbReference type="Gene3D" id="1.20.1070.10">
    <property type="entry name" value="Rhodopsin 7-helix transmembrane proteins"/>
    <property type="match status" value="3"/>
</dbReference>
<sequence>MAIDFLIFVLLLISFIINTLALGAFWVTPALRTTANRFVINLLIVNIVGSLILAPTLFLSSYYEGSRESDWKENHLAVGSSSQIIVEGEPSLPSSQNHLTKHDSIIDAEFRFNPVQNSYNIDNSKRAAQFPVIEEDVDITVNGTQKTRTHSQCNGSECETIIIQTDSERDKILIAEIDEKEEDSASNAYSVNPNRNKPYRCWSIDLAAALGALSVLLVVGDTWCAVTDPLRYHARISGLKAWLLIATIWFCGILFGVLSALRDNVFPTNDHEVTEEMIEYKDSIQAGNNRIFDEKIMTRQYEDRLVSLQPNDLYNMIYSTFYFIVIILLPFGFVCGMYWRIFSEARENGLRMRQNGSSPLLQSALNLSAHQSHAHQQNVQMAREQRESSTNSASGLTMKIDETASPLLVTVPVHKPKIIKEDRNQNVVLALSQSEEVRRNQSANHLSSLDSPQNLEEEVSRKNSMRHVHSTPNLNCNPHHHGSFSSTSDHPHHIFHLPSVHVPPKALSYVTSIRHRLSNASSLFKYREESRAARISILVVIMFLISYLPFGLLILLQSRLSNLIIDSTQFAIFMVLLANLSSPFIFAYRNKRVRRGVKKIFGLDSKSRERQLFRGTGGRFFRCGTKASIQVRRSASKASTYSVNSCKYLTPHAVNNGTFLMEIEKCHYMKNSSQKQLKSLADQVSLSGDVERRSILKRVCDSSRKLGCASNSCTTSDNEQTDV</sequence>
<dbReference type="CDD" id="cd00637">
    <property type="entry name" value="7tm_classA_rhodopsin-like"/>
    <property type="match status" value="2"/>
</dbReference>
<comment type="subcellular location">
    <subcellularLocation>
        <location evidence="1">Cell membrane</location>
        <topology evidence="1">Multi-pass membrane protein</topology>
    </subcellularLocation>
</comment>
<evidence type="ECO:0000256" key="10">
    <source>
        <dbReference type="SAM" id="MobiDB-lite"/>
    </source>
</evidence>
<evidence type="ECO:0000256" key="8">
    <source>
        <dbReference type="ARBA" id="ARBA00023170"/>
    </source>
</evidence>
<evidence type="ECO:0000259" key="12">
    <source>
        <dbReference type="PROSITE" id="PS50262"/>
    </source>
</evidence>
<dbReference type="GO" id="GO:0043410">
    <property type="term" value="P:positive regulation of MAPK cascade"/>
    <property type="evidence" value="ECO:0007669"/>
    <property type="project" value="TreeGrafter"/>
</dbReference>
<dbReference type="Proteomes" id="UP000594454">
    <property type="component" value="Chromosome 6"/>
</dbReference>
<dbReference type="InterPro" id="IPR000276">
    <property type="entry name" value="GPCR_Rhodpsn"/>
</dbReference>
<dbReference type="Pfam" id="PF00001">
    <property type="entry name" value="7tm_1"/>
    <property type="match status" value="1"/>
</dbReference>
<evidence type="ECO:0000256" key="1">
    <source>
        <dbReference type="ARBA" id="ARBA00004651"/>
    </source>
</evidence>
<name>A0A7R8V6Z2_HERIL</name>
<dbReference type="OrthoDB" id="5980076at2759"/>
<feature type="region of interest" description="Disordered" evidence="10">
    <location>
        <begin position="372"/>
        <end position="393"/>
    </location>
</feature>
<evidence type="ECO:0000256" key="3">
    <source>
        <dbReference type="ARBA" id="ARBA00022475"/>
    </source>
</evidence>